<dbReference type="EMBL" id="NBXE01000030">
    <property type="protein sequence ID" value="RFA25708.1"/>
    <property type="molecule type" value="Genomic_DNA"/>
</dbReference>
<dbReference type="AlphaFoldDB" id="A0A3E0WB02"/>
<comment type="caution">
    <text evidence="2">The sequence shown here is derived from an EMBL/GenBank/DDBJ whole genome shotgun (WGS) entry which is preliminary data.</text>
</comment>
<sequence>MSFHIQEENARVRVTRWTLEPGESTGHHTHELDYVVVPVVSGVQIVTVPSGDEITRAITAGEAYFREAGATHSVRNGGTETLVFVETELFPTAG</sequence>
<dbReference type="OrthoDB" id="9800684at2"/>
<evidence type="ECO:0000313" key="2">
    <source>
        <dbReference type="EMBL" id="RFA25708.1"/>
    </source>
</evidence>
<dbReference type="Gene3D" id="2.60.120.10">
    <property type="entry name" value="Jelly Rolls"/>
    <property type="match status" value="1"/>
</dbReference>
<dbReference type="InterPro" id="IPR011051">
    <property type="entry name" value="RmlC_Cupin_sf"/>
</dbReference>
<dbReference type="RefSeq" id="WP_116419480.1">
    <property type="nucleotide sequence ID" value="NZ_NBXC01000026.1"/>
</dbReference>
<protein>
    <recommendedName>
        <fullName evidence="1">Cupin type-2 domain-containing protein</fullName>
    </recommendedName>
</protein>
<dbReference type="Pfam" id="PF07883">
    <property type="entry name" value="Cupin_2"/>
    <property type="match status" value="1"/>
</dbReference>
<accession>A0A3E0WB02</accession>
<dbReference type="SUPFAM" id="SSF51182">
    <property type="entry name" value="RmlC-like cupins"/>
    <property type="match status" value="1"/>
</dbReference>
<gene>
    <name evidence="2" type="ORF">B7R25_13450</name>
</gene>
<proteinExistence type="predicted"/>
<evidence type="ECO:0000313" key="3">
    <source>
        <dbReference type="Proteomes" id="UP000257080"/>
    </source>
</evidence>
<reference evidence="2 3" key="1">
    <citation type="submission" date="2017-04" db="EMBL/GenBank/DDBJ databases">
        <title>Comparative genome analysis of Subtercola boreus.</title>
        <authorList>
            <person name="Cho Y.-J."/>
            <person name="Cho A."/>
            <person name="Kim O.-S."/>
            <person name="Lee J.-I."/>
        </authorList>
    </citation>
    <scope>NUCLEOTIDE SEQUENCE [LARGE SCALE GENOMIC DNA]</scope>
    <source>
        <strain evidence="2 3">P28004</strain>
    </source>
</reference>
<feature type="domain" description="Cupin type-2" evidence="1">
    <location>
        <begin position="16"/>
        <end position="86"/>
    </location>
</feature>
<organism evidence="2 3">
    <name type="scientific">Subtercola boreus</name>
    <dbReference type="NCBI Taxonomy" id="120213"/>
    <lineage>
        <taxon>Bacteria</taxon>
        <taxon>Bacillati</taxon>
        <taxon>Actinomycetota</taxon>
        <taxon>Actinomycetes</taxon>
        <taxon>Micrococcales</taxon>
        <taxon>Microbacteriaceae</taxon>
        <taxon>Subtercola</taxon>
    </lineage>
</organism>
<dbReference type="Proteomes" id="UP000257080">
    <property type="component" value="Unassembled WGS sequence"/>
</dbReference>
<name>A0A3E0WB02_9MICO</name>
<dbReference type="InterPro" id="IPR013096">
    <property type="entry name" value="Cupin_2"/>
</dbReference>
<evidence type="ECO:0000259" key="1">
    <source>
        <dbReference type="Pfam" id="PF07883"/>
    </source>
</evidence>
<dbReference type="InterPro" id="IPR014710">
    <property type="entry name" value="RmlC-like_jellyroll"/>
</dbReference>